<reference evidence="10 11" key="1">
    <citation type="journal article" date="2018" name="Front. Microbiol.">
        <title>Hydrolytic Capabilities as a Key to Environmental Success: Chitinolytic and Cellulolytic Acidobacteria From Acidic Sub-arctic Soils and Boreal Peatlands.</title>
        <authorList>
            <person name="Belova S.E."/>
            <person name="Ravin N.V."/>
            <person name="Pankratov T.A."/>
            <person name="Rakitin A.L."/>
            <person name="Ivanova A.A."/>
            <person name="Beletsky A.V."/>
            <person name="Mardanov A.V."/>
            <person name="Sinninghe Damste J.S."/>
            <person name="Dedysh S.N."/>
        </authorList>
    </citation>
    <scope>NUCLEOTIDE SEQUENCE [LARGE SCALE GENOMIC DNA]</scope>
    <source>
        <strain evidence="10 11">SBC82</strain>
    </source>
</reference>
<evidence type="ECO:0000256" key="9">
    <source>
        <dbReference type="RuleBase" id="RU004480"/>
    </source>
</evidence>
<dbReference type="Proteomes" id="UP000253606">
    <property type="component" value="Chromosome"/>
</dbReference>
<dbReference type="KEGG" id="abas:ACPOL_2511"/>
<gene>
    <name evidence="6" type="primary">hutH</name>
    <name evidence="10" type="ORF">ACPOL_2511</name>
</gene>
<dbReference type="NCBIfam" id="TIGR01225">
    <property type="entry name" value="hutH"/>
    <property type="match status" value="1"/>
</dbReference>
<dbReference type="GO" id="GO:0019557">
    <property type="term" value="P:L-histidine catabolic process to glutamate and formate"/>
    <property type="evidence" value="ECO:0007669"/>
    <property type="project" value="UniProtKB-UniPathway"/>
</dbReference>
<dbReference type="AlphaFoldDB" id="A0A2Z5FY91"/>
<comment type="catalytic activity">
    <reaction evidence="5 6 8">
        <text>L-histidine = trans-urocanate + NH4(+)</text>
        <dbReference type="Rhea" id="RHEA:21232"/>
        <dbReference type="ChEBI" id="CHEBI:17771"/>
        <dbReference type="ChEBI" id="CHEBI:28938"/>
        <dbReference type="ChEBI" id="CHEBI:57595"/>
        <dbReference type="EC" id="4.3.1.3"/>
    </reaction>
</comment>
<comment type="pathway">
    <text evidence="1 6 8">Amino-acid degradation; L-histidine degradation into L-glutamate; N-formimidoyl-L-glutamate from L-histidine: step 1/3.</text>
</comment>
<dbReference type="GO" id="GO:0019556">
    <property type="term" value="P:L-histidine catabolic process to glutamate and formamide"/>
    <property type="evidence" value="ECO:0007669"/>
    <property type="project" value="UniProtKB-UniPathway"/>
</dbReference>
<dbReference type="FunFam" id="1.10.275.10:FF:000005">
    <property type="entry name" value="Histidine ammonia-lyase"/>
    <property type="match status" value="1"/>
</dbReference>
<dbReference type="GO" id="GO:0005737">
    <property type="term" value="C:cytoplasm"/>
    <property type="evidence" value="ECO:0007669"/>
    <property type="project" value="UniProtKB-SubCell"/>
</dbReference>
<dbReference type="Gene3D" id="1.10.275.10">
    <property type="entry name" value="Fumarase/aspartase (N-terminal domain)"/>
    <property type="match status" value="1"/>
</dbReference>
<dbReference type="EMBL" id="CP030840">
    <property type="protein sequence ID" value="AXC11831.1"/>
    <property type="molecule type" value="Genomic_DNA"/>
</dbReference>
<dbReference type="FunFam" id="1.20.200.10:FF:000003">
    <property type="entry name" value="Histidine ammonia-lyase"/>
    <property type="match status" value="1"/>
</dbReference>
<keyword evidence="6" id="KW-0963">Cytoplasm</keyword>
<dbReference type="SUPFAM" id="SSF48557">
    <property type="entry name" value="L-aspartase-like"/>
    <property type="match status" value="1"/>
</dbReference>
<dbReference type="InterPro" id="IPR005921">
    <property type="entry name" value="HutH"/>
</dbReference>
<keyword evidence="4 6" id="KW-0456">Lyase</keyword>
<proteinExistence type="inferred from homology"/>
<evidence type="ECO:0000256" key="5">
    <source>
        <dbReference type="ARBA" id="ARBA00049269"/>
    </source>
</evidence>
<dbReference type="PANTHER" id="PTHR10362">
    <property type="entry name" value="HISTIDINE AMMONIA-LYASE"/>
    <property type="match status" value="1"/>
</dbReference>
<feature type="cross-link" description="5-imidazolinone (Ala-Gly)" evidence="6">
    <location>
        <begin position="154"/>
        <end position="156"/>
    </location>
</feature>
<evidence type="ECO:0000256" key="1">
    <source>
        <dbReference type="ARBA" id="ARBA00005113"/>
    </source>
</evidence>
<dbReference type="InterPro" id="IPR008948">
    <property type="entry name" value="L-Aspartase-like"/>
</dbReference>
<dbReference type="RefSeq" id="WP_114207205.1">
    <property type="nucleotide sequence ID" value="NZ_CP030840.1"/>
</dbReference>
<sequence>MGIALEAPQAGLDLVELDGQPLSLEEIAAVADGGRRVTISAVACTRMNASRRVVEAVVERGETVYGINTGFGKLADLRIPLNELAALQRNLVRSHACGVGEPLGEVEVRAMLLLRANVLAKGHSGARARVAELLVAMLNKKIHPVIPSRGSVGASGDLAPLAHLALSLIGEGDVLFRGERVSSNDALRMAGLEPLILEAKEGLALLNGTQAMAATGGLALQRGLRIAKLFDLAGAMSLEALRGTPTPFDARIHQARPHPGQIAVAKHLRELLAESEIRESHRLNDSRVQDAYCLRCMPQVHGAARGALEHGREVVEIEAGSATDNPLIFLKDGLDGDPESAEILSGGNFHGAPLALALDYAAIAVTDLISISERRIDRLINPDMNEGLPAFLSDRPGVSSGLMIAHVTAAALLNEAKVLAHPASIDSVPTSGGKEDHVSMGMTSALKLKRIVENAELVLAIELMAAAQGLDYRAPMKAAREVEMARVRVRELVARLGEDRVLAGDIEVLAEAVRNGSFDHWVQ</sequence>
<dbReference type="HAMAP" id="MF_00229">
    <property type="entry name" value="His_ammonia_lyase"/>
    <property type="match status" value="1"/>
</dbReference>
<organism evidence="10 11">
    <name type="scientific">Acidisarcina polymorpha</name>
    <dbReference type="NCBI Taxonomy" id="2211140"/>
    <lineage>
        <taxon>Bacteria</taxon>
        <taxon>Pseudomonadati</taxon>
        <taxon>Acidobacteriota</taxon>
        <taxon>Terriglobia</taxon>
        <taxon>Terriglobales</taxon>
        <taxon>Acidobacteriaceae</taxon>
        <taxon>Acidisarcina</taxon>
    </lineage>
</organism>
<dbReference type="Pfam" id="PF00221">
    <property type="entry name" value="Lyase_aromatic"/>
    <property type="match status" value="1"/>
</dbReference>
<comment type="subcellular location">
    <subcellularLocation>
        <location evidence="6 9">Cytoplasm</location>
    </subcellularLocation>
</comment>
<dbReference type="InterPro" id="IPR024083">
    <property type="entry name" value="Fumarase/histidase_N"/>
</dbReference>
<dbReference type="Gene3D" id="1.20.200.10">
    <property type="entry name" value="Fumarase/aspartase (Central domain)"/>
    <property type="match status" value="1"/>
</dbReference>
<keyword evidence="3 6" id="KW-0369">Histidine metabolism</keyword>
<dbReference type="InterPro" id="IPR001106">
    <property type="entry name" value="Aromatic_Lyase"/>
</dbReference>
<evidence type="ECO:0000256" key="7">
    <source>
        <dbReference type="RuleBase" id="RU003954"/>
    </source>
</evidence>
<dbReference type="GO" id="GO:0004397">
    <property type="term" value="F:histidine ammonia-lyase activity"/>
    <property type="evidence" value="ECO:0007669"/>
    <property type="project" value="UniProtKB-UniRule"/>
</dbReference>
<evidence type="ECO:0000256" key="8">
    <source>
        <dbReference type="RuleBase" id="RU004479"/>
    </source>
</evidence>
<evidence type="ECO:0000313" key="11">
    <source>
        <dbReference type="Proteomes" id="UP000253606"/>
    </source>
</evidence>
<evidence type="ECO:0000313" key="10">
    <source>
        <dbReference type="EMBL" id="AXC11831.1"/>
    </source>
</evidence>
<dbReference type="UniPathway" id="UPA00379">
    <property type="reaction ID" value="UER00549"/>
</dbReference>
<evidence type="ECO:0000256" key="4">
    <source>
        <dbReference type="ARBA" id="ARBA00023239"/>
    </source>
</evidence>
<dbReference type="OrthoDB" id="9806955at2"/>
<comment type="similarity">
    <text evidence="6 7">Belongs to the PAL/histidase family.</text>
</comment>
<accession>A0A2Z5FY91</accession>
<dbReference type="CDD" id="cd00332">
    <property type="entry name" value="PAL-HAL"/>
    <property type="match status" value="1"/>
</dbReference>
<evidence type="ECO:0000256" key="2">
    <source>
        <dbReference type="ARBA" id="ARBA00012994"/>
    </source>
</evidence>
<feature type="modified residue" description="2,3-didehydroalanine (Ser)" evidence="6">
    <location>
        <position position="155"/>
    </location>
</feature>
<keyword evidence="11" id="KW-1185">Reference proteome</keyword>
<evidence type="ECO:0000256" key="3">
    <source>
        <dbReference type="ARBA" id="ARBA00022808"/>
    </source>
</evidence>
<name>A0A2Z5FY91_9BACT</name>
<protein>
    <recommendedName>
        <fullName evidence="2 6">Histidine ammonia-lyase</fullName>
        <shortName evidence="6">Histidase</shortName>
        <ecNumber evidence="2 6">4.3.1.3</ecNumber>
    </recommendedName>
</protein>
<dbReference type="NCBIfam" id="NF006871">
    <property type="entry name" value="PRK09367.1"/>
    <property type="match status" value="1"/>
</dbReference>
<comment type="PTM">
    <text evidence="6">Contains an active site 4-methylidene-imidazol-5-one (MIO), which is formed autocatalytically by cyclization and dehydration of residues Ala-Ser-Gly.</text>
</comment>
<dbReference type="EC" id="4.3.1.3" evidence="2 6"/>
<evidence type="ECO:0000256" key="6">
    <source>
        <dbReference type="HAMAP-Rule" id="MF_00229"/>
    </source>
</evidence>
<dbReference type="InterPro" id="IPR022313">
    <property type="entry name" value="Phe/His_NH3-lyase_AS"/>
</dbReference>
<dbReference type="PROSITE" id="PS00488">
    <property type="entry name" value="PAL_HISTIDASE"/>
    <property type="match status" value="1"/>
</dbReference>